<comment type="caution">
    <text evidence="1">The sequence shown here is derived from an EMBL/GenBank/DDBJ whole genome shotgun (WGS) entry which is preliminary data.</text>
</comment>
<name>A0A2M8ENJ2_9BACT</name>
<dbReference type="Proteomes" id="UP000230251">
    <property type="component" value="Unassembled WGS sequence"/>
</dbReference>
<proteinExistence type="predicted"/>
<protein>
    <submittedName>
        <fullName evidence="1">Uncharacterized protein</fullName>
    </submittedName>
</protein>
<evidence type="ECO:0000313" key="2">
    <source>
        <dbReference type="Proteomes" id="UP000230251"/>
    </source>
</evidence>
<dbReference type="AlphaFoldDB" id="A0A2M8ENJ2"/>
<sequence>MVKLRPNPPLEGIMIGAARRALAPKSIFVKIENEEGELIIDSDENVNVVWSDASRQSKSVLHISIDQQTSRVTVTVSRDDVVTMEGVEMNAYSKVMDNIAVTGANPATKSVQIMGVPVTITAYYR</sequence>
<dbReference type="EMBL" id="PFSI01000052">
    <property type="protein sequence ID" value="PJC24288.1"/>
    <property type="molecule type" value="Genomic_DNA"/>
</dbReference>
<gene>
    <name evidence="1" type="ORF">CO057_03655</name>
</gene>
<organism evidence="1 2">
    <name type="scientific">Candidatus Uhrbacteria bacterium CG_4_9_14_0_2_um_filter_41_50</name>
    <dbReference type="NCBI Taxonomy" id="1975031"/>
    <lineage>
        <taxon>Bacteria</taxon>
        <taxon>Candidatus Uhriibacteriota</taxon>
    </lineage>
</organism>
<evidence type="ECO:0000313" key="1">
    <source>
        <dbReference type="EMBL" id="PJC24288.1"/>
    </source>
</evidence>
<accession>A0A2M8ENJ2</accession>
<reference evidence="2" key="1">
    <citation type="submission" date="2017-09" db="EMBL/GenBank/DDBJ databases">
        <title>Depth-based differentiation of microbial function through sediment-hosted aquifers and enrichment of novel symbionts in the deep terrestrial subsurface.</title>
        <authorList>
            <person name="Probst A.J."/>
            <person name="Ladd B."/>
            <person name="Jarett J.K."/>
            <person name="Geller-Mcgrath D.E."/>
            <person name="Sieber C.M.K."/>
            <person name="Emerson J.B."/>
            <person name="Anantharaman K."/>
            <person name="Thomas B.C."/>
            <person name="Malmstrom R."/>
            <person name="Stieglmeier M."/>
            <person name="Klingl A."/>
            <person name="Woyke T."/>
            <person name="Ryan C.M."/>
            <person name="Banfield J.F."/>
        </authorList>
    </citation>
    <scope>NUCLEOTIDE SEQUENCE [LARGE SCALE GENOMIC DNA]</scope>
</reference>